<accession>A0A3B7MVM9</accession>
<dbReference type="PANTHER" id="PTHR30027:SF3">
    <property type="entry name" value="16S RRNA (URACIL(1498)-N(3))-METHYLTRANSFERASE"/>
    <property type="match status" value="1"/>
</dbReference>
<evidence type="ECO:0000256" key="10">
    <source>
        <dbReference type="PIRNR" id="PIRNR015601"/>
    </source>
</evidence>
<evidence type="ECO:0000256" key="9">
    <source>
        <dbReference type="ARBA" id="ARBA00047944"/>
    </source>
</evidence>
<dbReference type="SUPFAM" id="SSF88697">
    <property type="entry name" value="PUA domain-like"/>
    <property type="match status" value="1"/>
</dbReference>
<keyword evidence="4 10" id="KW-0698">rRNA processing</keyword>
<dbReference type="InterPro" id="IPR029028">
    <property type="entry name" value="Alpha/beta_knot_MTases"/>
</dbReference>
<dbReference type="EC" id="2.1.1.193" evidence="10"/>
<dbReference type="AlphaFoldDB" id="A0A3B7MVM9"/>
<feature type="domain" description="Ribosomal RNA small subunit methyltransferase E methyltransferase" evidence="11">
    <location>
        <begin position="78"/>
        <end position="235"/>
    </location>
</feature>
<dbReference type="CDD" id="cd18084">
    <property type="entry name" value="RsmE-like"/>
    <property type="match status" value="1"/>
</dbReference>
<evidence type="ECO:0000256" key="4">
    <source>
        <dbReference type="ARBA" id="ARBA00022552"/>
    </source>
</evidence>
<dbReference type="Pfam" id="PF20260">
    <property type="entry name" value="PUA_4"/>
    <property type="match status" value="1"/>
</dbReference>
<dbReference type="OrthoDB" id="9815641at2"/>
<keyword evidence="5 10" id="KW-0489">Methyltransferase</keyword>
<keyword evidence="14" id="KW-1185">Reference proteome</keyword>
<dbReference type="PIRSF" id="PIRSF015601">
    <property type="entry name" value="MTase_slr0722"/>
    <property type="match status" value="1"/>
</dbReference>
<dbReference type="Gene3D" id="2.40.240.20">
    <property type="entry name" value="Hypothetical PUA domain-like, domain 1"/>
    <property type="match status" value="1"/>
</dbReference>
<sequence length="238" mass="26783">MSLPIFYIESAASVNDILTLPEEASKHIIQVLRKQVGEQVQLTDGKGNLLTAEIINDHKKKCGVRITQLQHTPAPERSITIAISLLKNASRFEWFLEKATEIGIQTIIPLLCERTEREHFRYDRMVSILTSAMLQSQQSWLPVLHQPVGYEQLFRQEEIMGTAQKFIAHCLEDDRLDLRQAVQGTQPSQIILIGPEGDFTPDEIALALQHQFVPVTLGINRLRTETAGVVAATLLKIV</sequence>
<name>A0A3B7MVM9_9BACT</name>
<dbReference type="KEGG" id="pseg:D3H65_27305"/>
<proteinExistence type="inferred from homology"/>
<feature type="domain" description="Ribosomal RNA small subunit methyltransferase E PUA-like" evidence="12">
    <location>
        <begin position="20"/>
        <end position="66"/>
    </location>
</feature>
<dbReference type="Proteomes" id="UP000263900">
    <property type="component" value="Chromosome"/>
</dbReference>
<dbReference type="InterPro" id="IPR046886">
    <property type="entry name" value="RsmE_MTase_dom"/>
</dbReference>
<dbReference type="EMBL" id="CP032157">
    <property type="protein sequence ID" value="AXY77463.1"/>
    <property type="molecule type" value="Genomic_DNA"/>
</dbReference>
<dbReference type="Pfam" id="PF04452">
    <property type="entry name" value="Methyltrans_RNA"/>
    <property type="match status" value="1"/>
</dbReference>
<dbReference type="PANTHER" id="PTHR30027">
    <property type="entry name" value="RIBOSOMAL RNA SMALL SUBUNIT METHYLTRANSFERASE E"/>
    <property type="match status" value="1"/>
</dbReference>
<dbReference type="InterPro" id="IPR015947">
    <property type="entry name" value="PUA-like_sf"/>
</dbReference>
<comment type="similarity">
    <text evidence="2 10">Belongs to the RNA methyltransferase RsmE family.</text>
</comment>
<dbReference type="InterPro" id="IPR029026">
    <property type="entry name" value="tRNA_m1G_MTases_N"/>
</dbReference>
<dbReference type="InterPro" id="IPR006700">
    <property type="entry name" value="RsmE"/>
</dbReference>
<keyword evidence="3 10" id="KW-0963">Cytoplasm</keyword>
<keyword evidence="6 10" id="KW-0808">Transferase</keyword>
<protein>
    <recommendedName>
        <fullName evidence="10">Ribosomal RNA small subunit methyltransferase E</fullName>
        <ecNumber evidence="10">2.1.1.193</ecNumber>
    </recommendedName>
</protein>
<evidence type="ECO:0000256" key="6">
    <source>
        <dbReference type="ARBA" id="ARBA00022679"/>
    </source>
</evidence>
<dbReference type="GO" id="GO:0070042">
    <property type="term" value="F:rRNA (uridine-N3-)-methyltransferase activity"/>
    <property type="evidence" value="ECO:0007669"/>
    <property type="project" value="TreeGrafter"/>
</dbReference>
<keyword evidence="7 10" id="KW-0949">S-adenosyl-L-methionine</keyword>
<evidence type="ECO:0000256" key="2">
    <source>
        <dbReference type="ARBA" id="ARBA00005528"/>
    </source>
</evidence>
<dbReference type="GO" id="GO:0070475">
    <property type="term" value="P:rRNA base methylation"/>
    <property type="evidence" value="ECO:0007669"/>
    <property type="project" value="TreeGrafter"/>
</dbReference>
<evidence type="ECO:0000256" key="5">
    <source>
        <dbReference type="ARBA" id="ARBA00022603"/>
    </source>
</evidence>
<gene>
    <name evidence="13" type="ORF">D3H65_27305</name>
</gene>
<dbReference type="SUPFAM" id="SSF75217">
    <property type="entry name" value="alpha/beta knot"/>
    <property type="match status" value="1"/>
</dbReference>
<comment type="catalytic activity">
    <reaction evidence="9 10">
        <text>uridine(1498) in 16S rRNA + S-adenosyl-L-methionine = N(3)-methyluridine(1498) in 16S rRNA + S-adenosyl-L-homocysteine + H(+)</text>
        <dbReference type="Rhea" id="RHEA:42920"/>
        <dbReference type="Rhea" id="RHEA-COMP:10283"/>
        <dbReference type="Rhea" id="RHEA-COMP:10284"/>
        <dbReference type="ChEBI" id="CHEBI:15378"/>
        <dbReference type="ChEBI" id="CHEBI:57856"/>
        <dbReference type="ChEBI" id="CHEBI:59789"/>
        <dbReference type="ChEBI" id="CHEBI:65315"/>
        <dbReference type="ChEBI" id="CHEBI:74502"/>
        <dbReference type="EC" id="2.1.1.193"/>
    </reaction>
</comment>
<dbReference type="NCBIfam" id="TIGR00046">
    <property type="entry name" value="RsmE family RNA methyltransferase"/>
    <property type="match status" value="1"/>
</dbReference>
<evidence type="ECO:0000259" key="12">
    <source>
        <dbReference type="Pfam" id="PF20260"/>
    </source>
</evidence>
<comment type="subcellular location">
    <subcellularLocation>
        <location evidence="1 10">Cytoplasm</location>
    </subcellularLocation>
</comment>
<evidence type="ECO:0000256" key="8">
    <source>
        <dbReference type="ARBA" id="ARBA00025699"/>
    </source>
</evidence>
<dbReference type="InterPro" id="IPR046887">
    <property type="entry name" value="RsmE_PUA-like"/>
</dbReference>
<evidence type="ECO:0000313" key="13">
    <source>
        <dbReference type="EMBL" id="AXY77463.1"/>
    </source>
</evidence>
<evidence type="ECO:0000256" key="1">
    <source>
        <dbReference type="ARBA" id="ARBA00004496"/>
    </source>
</evidence>
<evidence type="ECO:0000259" key="11">
    <source>
        <dbReference type="Pfam" id="PF04452"/>
    </source>
</evidence>
<dbReference type="RefSeq" id="WP_119053339.1">
    <property type="nucleotide sequence ID" value="NZ_CP032157.1"/>
</dbReference>
<comment type="function">
    <text evidence="8 10">Specifically methylates the N3 position of the uracil ring of uridine 1498 (m3U1498) in 16S rRNA. Acts on the fully assembled 30S ribosomal subunit.</text>
</comment>
<dbReference type="GO" id="GO:0005737">
    <property type="term" value="C:cytoplasm"/>
    <property type="evidence" value="ECO:0007669"/>
    <property type="project" value="UniProtKB-SubCell"/>
</dbReference>
<evidence type="ECO:0000256" key="7">
    <source>
        <dbReference type="ARBA" id="ARBA00022691"/>
    </source>
</evidence>
<dbReference type="Gene3D" id="3.40.1280.10">
    <property type="match status" value="1"/>
</dbReference>
<organism evidence="13 14">
    <name type="scientific">Paraflavitalea soli</name>
    <dbReference type="NCBI Taxonomy" id="2315862"/>
    <lineage>
        <taxon>Bacteria</taxon>
        <taxon>Pseudomonadati</taxon>
        <taxon>Bacteroidota</taxon>
        <taxon>Chitinophagia</taxon>
        <taxon>Chitinophagales</taxon>
        <taxon>Chitinophagaceae</taxon>
        <taxon>Paraflavitalea</taxon>
    </lineage>
</organism>
<evidence type="ECO:0000313" key="14">
    <source>
        <dbReference type="Proteomes" id="UP000263900"/>
    </source>
</evidence>
<reference evidence="13 14" key="1">
    <citation type="submission" date="2018-09" db="EMBL/GenBank/DDBJ databases">
        <title>Genome sequencing of strain 6GH32-13.</title>
        <authorList>
            <person name="Weon H.-Y."/>
            <person name="Heo J."/>
            <person name="Kwon S.-W."/>
        </authorList>
    </citation>
    <scope>NUCLEOTIDE SEQUENCE [LARGE SCALE GENOMIC DNA]</scope>
    <source>
        <strain evidence="13 14">5GH32-13</strain>
    </source>
</reference>
<evidence type="ECO:0000256" key="3">
    <source>
        <dbReference type="ARBA" id="ARBA00022490"/>
    </source>
</evidence>